<proteinExistence type="predicted"/>
<reference evidence="1" key="2">
    <citation type="journal article" date="2021" name="PeerJ">
        <title>Extensive microbial diversity within the chicken gut microbiome revealed by metagenomics and culture.</title>
        <authorList>
            <person name="Gilroy R."/>
            <person name="Ravi A."/>
            <person name="Getino M."/>
            <person name="Pursley I."/>
            <person name="Horton D.L."/>
            <person name="Alikhan N.F."/>
            <person name="Baker D."/>
            <person name="Gharbi K."/>
            <person name="Hall N."/>
            <person name="Watson M."/>
            <person name="Adriaenssens E.M."/>
            <person name="Foster-Nyarko E."/>
            <person name="Jarju S."/>
            <person name="Secka A."/>
            <person name="Antonio M."/>
            <person name="Oren A."/>
            <person name="Chaudhuri R.R."/>
            <person name="La Ragione R."/>
            <person name="Hildebrand F."/>
            <person name="Pallen M.J."/>
        </authorList>
    </citation>
    <scope>NUCLEOTIDE SEQUENCE</scope>
    <source>
        <strain evidence="1">ChiSjej4B22-8148</strain>
    </source>
</reference>
<accession>A0A9D1D9R1</accession>
<comment type="caution">
    <text evidence="1">The sequence shown here is derived from an EMBL/GenBank/DDBJ whole genome shotgun (WGS) entry which is preliminary data.</text>
</comment>
<organism evidence="1 2">
    <name type="scientific">Candidatus Choladousia intestinavium</name>
    <dbReference type="NCBI Taxonomy" id="2840727"/>
    <lineage>
        <taxon>Bacteria</taxon>
        <taxon>Bacillati</taxon>
        <taxon>Bacillota</taxon>
        <taxon>Clostridia</taxon>
        <taxon>Lachnospirales</taxon>
        <taxon>Lachnospiraceae</taxon>
        <taxon>Lachnospiraceae incertae sedis</taxon>
        <taxon>Candidatus Choladousia</taxon>
    </lineage>
</organism>
<dbReference type="EMBL" id="DVGK01000116">
    <property type="protein sequence ID" value="HIR14309.1"/>
    <property type="molecule type" value="Genomic_DNA"/>
</dbReference>
<name>A0A9D1D9R1_9FIRM</name>
<sequence length="62" mass="6938">MNHGLSELDLQNLRHLIGGCATNHCKMQAYAAQAQDPGIKQFFEKSAQSAMQTKQQLMSFLQ</sequence>
<reference evidence="1" key="1">
    <citation type="submission" date="2020-10" db="EMBL/GenBank/DDBJ databases">
        <authorList>
            <person name="Gilroy R."/>
        </authorList>
    </citation>
    <scope>NUCLEOTIDE SEQUENCE</scope>
    <source>
        <strain evidence="1">ChiSjej4B22-8148</strain>
    </source>
</reference>
<dbReference type="Proteomes" id="UP000886757">
    <property type="component" value="Unassembled WGS sequence"/>
</dbReference>
<protein>
    <submittedName>
        <fullName evidence="1">Uncharacterized protein</fullName>
    </submittedName>
</protein>
<evidence type="ECO:0000313" key="1">
    <source>
        <dbReference type="EMBL" id="HIR14309.1"/>
    </source>
</evidence>
<evidence type="ECO:0000313" key="2">
    <source>
        <dbReference type="Proteomes" id="UP000886757"/>
    </source>
</evidence>
<dbReference type="AlphaFoldDB" id="A0A9D1D9R1"/>
<gene>
    <name evidence="1" type="ORF">IAB31_10360</name>
</gene>